<evidence type="ECO:0000313" key="2">
    <source>
        <dbReference type="Proteomes" id="UP000599074"/>
    </source>
</evidence>
<protein>
    <submittedName>
        <fullName evidence="1">Uncharacterized protein</fullName>
    </submittedName>
</protein>
<accession>A0A8J3WZG1</accession>
<comment type="caution">
    <text evidence="1">The sequence shown here is derived from an EMBL/GenBank/DDBJ whole genome shotgun (WGS) entry which is preliminary data.</text>
</comment>
<evidence type="ECO:0000313" key="1">
    <source>
        <dbReference type="EMBL" id="GII21606.1"/>
    </source>
</evidence>
<sequence>MGTAVGAAVAGVVVNRILTARRRNLWPMSTVTQDGRRPRWHVVTVNRPPEEVAPGGRLPEPLAKLGDQVEVQVNRAVGDRGTALAARLRHEPTGVVGTAARVAGTDPRQQVRLALRESKMLLETGEILQPDKPGTVKHTITGKPLDLAISRARGEGRL</sequence>
<dbReference type="InterPro" id="IPR023393">
    <property type="entry name" value="START-like_dom_sf"/>
</dbReference>
<dbReference type="Gene3D" id="3.30.530.20">
    <property type="match status" value="1"/>
</dbReference>
<gene>
    <name evidence="1" type="ORF">Pme01_12030</name>
</gene>
<organism evidence="1 2">
    <name type="scientific">Planosporangium mesophilum</name>
    <dbReference type="NCBI Taxonomy" id="689768"/>
    <lineage>
        <taxon>Bacteria</taxon>
        <taxon>Bacillati</taxon>
        <taxon>Actinomycetota</taxon>
        <taxon>Actinomycetes</taxon>
        <taxon>Micromonosporales</taxon>
        <taxon>Micromonosporaceae</taxon>
        <taxon>Planosporangium</taxon>
    </lineage>
</organism>
<dbReference type="Proteomes" id="UP000599074">
    <property type="component" value="Unassembled WGS sequence"/>
</dbReference>
<reference evidence="1" key="1">
    <citation type="submission" date="2021-01" db="EMBL/GenBank/DDBJ databases">
        <title>Whole genome shotgun sequence of Planosporangium mesophilum NBRC 109066.</title>
        <authorList>
            <person name="Komaki H."/>
            <person name="Tamura T."/>
        </authorList>
    </citation>
    <scope>NUCLEOTIDE SEQUENCE</scope>
    <source>
        <strain evidence="1">NBRC 109066</strain>
    </source>
</reference>
<dbReference type="AlphaFoldDB" id="A0A8J3WZG1"/>
<proteinExistence type="predicted"/>
<dbReference type="EMBL" id="BOON01000010">
    <property type="protein sequence ID" value="GII21606.1"/>
    <property type="molecule type" value="Genomic_DNA"/>
</dbReference>
<name>A0A8J3WZG1_9ACTN</name>
<keyword evidence="2" id="KW-1185">Reference proteome</keyword>